<feature type="region of interest" description="Disordered" evidence="1">
    <location>
        <begin position="333"/>
        <end position="361"/>
    </location>
</feature>
<name>A0A3B6SS81_WHEAT</name>
<dbReference type="Gramene" id="TraesWEE_scaffold_158322_01G000100.1">
    <property type="protein sequence ID" value="TraesWEE_scaffold_158322_01G000100.1"/>
    <property type="gene ID" value="TraesWEE_scaffold_158322_01G000100"/>
</dbReference>
<dbReference type="Gramene" id="TraesCAD_scaffold_065989_01G000100.1">
    <property type="protein sequence ID" value="TraesCAD_scaffold_065989_01G000100.1"/>
    <property type="gene ID" value="TraesCAD_scaffold_065989_01G000100"/>
</dbReference>
<dbReference type="Gramene" id="TraesCS7B02G410200.1">
    <property type="protein sequence ID" value="TraesCS7B02G410200.1.cds1"/>
    <property type="gene ID" value="TraesCS7B02G410200"/>
</dbReference>
<sequence>MGSLPDLAFAFARFVAREHPRFRFPHRTFGPAATRRRNFGHRRQRRLNRNGGLRRRNAPYRAPLRRYGSGGGLLRRHANRQRLHCGHRRVHRSNSPGAPGPSTRADAPKEDVLFMPQEAAAAPNAVDEQVAAGVGIEYEDEASASNITTDAAELPPPPPVYAPMEWMLAGPSAGWLVDDPDRYFSDEELAAPPPLMYSCPGYGYGSRLPSPTPSDKDPEHFNPPGYDPLPEFSSPPAAVPLDALKPRLVINLLPKVKTEEIEAAVPTVALPAFPDLNLPTRDVEEEEHQEAAPPSALPTPSPEARVLLRRFASAMAARPTGIRVGTWSPEALGLTGRVADPRPHEAAPQLPSSSAGGPLRR</sequence>
<evidence type="ECO:0000256" key="1">
    <source>
        <dbReference type="SAM" id="MobiDB-lite"/>
    </source>
</evidence>
<evidence type="ECO:0000313" key="3">
    <source>
        <dbReference type="Proteomes" id="UP000019116"/>
    </source>
</evidence>
<feature type="region of interest" description="Disordered" evidence="1">
    <location>
        <begin position="84"/>
        <end position="107"/>
    </location>
</feature>
<reference evidence="2" key="2">
    <citation type="submission" date="2018-10" db="UniProtKB">
        <authorList>
            <consortium name="EnsemblPlants"/>
        </authorList>
    </citation>
    <scope>IDENTIFICATION</scope>
</reference>
<dbReference type="EnsemblPlants" id="TraesCS7B02G410200.1">
    <property type="protein sequence ID" value="TraesCS7B02G410200.1.cds1"/>
    <property type="gene ID" value="TraesCS7B02G410200"/>
</dbReference>
<dbReference type="AlphaFoldDB" id="A0A3B6SS81"/>
<evidence type="ECO:0000313" key="2">
    <source>
        <dbReference type="EnsemblPlants" id="TraesCS7B02G410200.1.cds1"/>
    </source>
</evidence>
<keyword evidence="3" id="KW-1185">Reference proteome</keyword>
<dbReference type="OrthoDB" id="691300at2759"/>
<reference evidence="2" key="1">
    <citation type="submission" date="2018-08" db="EMBL/GenBank/DDBJ databases">
        <authorList>
            <person name="Rossello M."/>
        </authorList>
    </citation>
    <scope>NUCLEOTIDE SEQUENCE [LARGE SCALE GENOMIC DNA]</scope>
    <source>
        <strain evidence="2">cv. Chinese Spring</strain>
    </source>
</reference>
<dbReference type="Gramene" id="TraesCLE_scaffold_066751_01G000100.1">
    <property type="protein sequence ID" value="TraesCLE_scaffold_066751_01G000100.1"/>
    <property type="gene ID" value="TraesCLE_scaffold_066751_01G000100"/>
</dbReference>
<proteinExistence type="predicted"/>
<dbReference type="Gramene" id="TraesCS7B03G1106600.1">
    <property type="protein sequence ID" value="TraesCS7B03G1106600.1.CDS1"/>
    <property type="gene ID" value="TraesCS7B03G1106600"/>
</dbReference>
<protein>
    <submittedName>
        <fullName evidence="2">Uncharacterized protein</fullName>
    </submittedName>
</protein>
<organism evidence="2">
    <name type="scientific">Triticum aestivum</name>
    <name type="common">Wheat</name>
    <dbReference type="NCBI Taxonomy" id="4565"/>
    <lineage>
        <taxon>Eukaryota</taxon>
        <taxon>Viridiplantae</taxon>
        <taxon>Streptophyta</taxon>
        <taxon>Embryophyta</taxon>
        <taxon>Tracheophyta</taxon>
        <taxon>Spermatophyta</taxon>
        <taxon>Magnoliopsida</taxon>
        <taxon>Liliopsida</taxon>
        <taxon>Poales</taxon>
        <taxon>Poaceae</taxon>
        <taxon>BOP clade</taxon>
        <taxon>Pooideae</taxon>
        <taxon>Triticodae</taxon>
        <taxon>Triticeae</taxon>
        <taxon>Triticinae</taxon>
        <taxon>Triticum</taxon>
    </lineage>
</organism>
<dbReference type="Proteomes" id="UP000019116">
    <property type="component" value="Chromosome 7B"/>
</dbReference>
<accession>A0A3B6SS81</accession>
<feature type="region of interest" description="Disordered" evidence="1">
    <location>
        <begin position="206"/>
        <end position="234"/>
    </location>
</feature>
<feature type="region of interest" description="Disordered" evidence="1">
    <location>
        <begin position="283"/>
        <end position="302"/>
    </location>
</feature>